<name>A0ABS5R1Q5_9HYPH</name>
<proteinExistence type="inferred from homology"/>
<evidence type="ECO:0000259" key="7">
    <source>
        <dbReference type="Pfam" id="PF00905"/>
    </source>
</evidence>
<dbReference type="NCBIfam" id="NF000270">
    <property type="entry name" value="bla_class_D_alt"/>
    <property type="match status" value="1"/>
</dbReference>
<organism evidence="8 9">
    <name type="scientific">Ancylobacter radicis</name>
    <dbReference type="NCBI Taxonomy" id="2836179"/>
    <lineage>
        <taxon>Bacteria</taxon>
        <taxon>Pseudomonadati</taxon>
        <taxon>Pseudomonadota</taxon>
        <taxon>Alphaproteobacteria</taxon>
        <taxon>Hyphomicrobiales</taxon>
        <taxon>Xanthobacteraceae</taxon>
        <taxon>Ancylobacter</taxon>
    </lineage>
</organism>
<comment type="catalytic activity">
    <reaction evidence="6">
        <text>a beta-lactam + H2O = a substituted beta-amino acid</text>
        <dbReference type="Rhea" id="RHEA:20401"/>
        <dbReference type="ChEBI" id="CHEBI:15377"/>
        <dbReference type="ChEBI" id="CHEBI:35627"/>
        <dbReference type="ChEBI" id="CHEBI:140347"/>
        <dbReference type="EC" id="3.5.2.6"/>
    </reaction>
</comment>
<evidence type="ECO:0000256" key="5">
    <source>
        <dbReference type="ARBA" id="ARBA00023251"/>
    </source>
</evidence>
<evidence type="ECO:0000313" key="8">
    <source>
        <dbReference type="EMBL" id="MBS9475598.1"/>
    </source>
</evidence>
<dbReference type="PROSITE" id="PS00337">
    <property type="entry name" value="BETA_LACTAMASE_D"/>
    <property type="match status" value="1"/>
</dbReference>
<comment type="caution">
    <text evidence="8">The sequence shown here is derived from an EMBL/GenBank/DDBJ whole genome shotgun (WGS) entry which is preliminary data.</text>
</comment>
<dbReference type="EMBL" id="JAHCQH010000004">
    <property type="protein sequence ID" value="MBS9475598.1"/>
    <property type="molecule type" value="Genomic_DNA"/>
</dbReference>
<dbReference type="Pfam" id="PF00905">
    <property type="entry name" value="Transpeptidase"/>
    <property type="match status" value="1"/>
</dbReference>
<evidence type="ECO:0000256" key="1">
    <source>
        <dbReference type="ARBA" id="ARBA00007898"/>
    </source>
</evidence>
<gene>
    <name evidence="8" type="primary">blaOXA</name>
    <name evidence="8" type="ORF">KIP89_00555</name>
</gene>
<keyword evidence="4 6" id="KW-0378">Hydrolase</keyword>
<comment type="similarity">
    <text evidence="1 6">Belongs to the class-D beta-lactamase family.</text>
</comment>
<dbReference type="SUPFAM" id="SSF56601">
    <property type="entry name" value="beta-lactamase/transpeptidase-like"/>
    <property type="match status" value="1"/>
</dbReference>
<dbReference type="InterPro" id="IPR001460">
    <property type="entry name" value="PCN-bd_Tpept"/>
</dbReference>
<evidence type="ECO:0000313" key="9">
    <source>
        <dbReference type="Proteomes" id="UP001166585"/>
    </source>
</evidence>
<reference evidence="8" key="1">
    <citation type="submission" date="2021-05" db="EMBL/GenBank/DDBJ databases">
        <authorList>
            <person name="Sun Q."/>
            <person name="Inoue M."/>
        </authorList>
    </citation>
    <scope>NUCLEOTIDE SEQUENCE</scope>
    <source>
        <strain evidence="8">VKM B-3255</strain>
    </source>
</reference>
<feature type="domain" description="Penicillin-binding protein transpeptidase" evidence="7">
    <location>
        <begin position="35"/>
        <end position="234"/>
    </location>
</feature>
<dbReference type="Gene3D" id="3.40.710.10">
    <property type="entry name" value="DD-peptidase/beta-lactamase superfamily"/>
    <property type="match status" value="1"/>
</dbReference>
<protein>
    <recommendedName>
        <fullName evidence="2 6">Beta-lactamase</fullName>
        <ecNumber evidence="2 6">3.5.2.6</ecNumber>
    </recommendedName>
</protein>
<sequence length="260" mass="28314">MFTLPLASRAGAETLCTLFADAATSTVLSEEGPGCAARVTPASTFKIPIALMGYDAGILTDAHAPVWSFKPGYASWREEWKRDTDPTYWMKESVVWYSQEITRRLGMKRFNAYVTGFGYGNADVAGTRGKDDGLTRSWLSTSLAISPREQAAFLGRMLRGELPVSPHAVAMTAAIIRYGEVGGWTVHGKTGMGFALDAKGAPVRGQPYGWYVGWASRNGRSILFAQLDRDATRQETPTSVRARDALLAELPARLEKLAGK</sequence>
<keyword evidence="5 6" id="KW-0046">Antibiotic resistance</keyword>
<evidence type="ECO:0000256" key="4">
    <source>
        <dbReference type="ARBA" id="ARBA00022801"/>
    </source>
</evidence>
<keyword evidence="9" id="KW-1185">Reference proteome</keyword>
<accession>A0ABS5R1Q5</accession>
<evidence type="ECO:0000256" key="3">
    <source>
        <dbReference type="ARBA" id="ARBA00022729"/>
    </source>
</evidence>
<keyword evidence="3" id="KW-0732">Signal</keyword>
<dbReference type="EC" id="3.5.2.6" evidence="2 6"/>
<dbReference type="InterPro" id="IPR012338">
    <property type="entry name" value="Beta-lactam/transpept-like"/>
</dbReference>
<dbReference type="InterPro" id="IPR002137">
    <property type="entry name" value="Beta-lactam_class-D_AS"/>
</dbReference>
<dbReference type="Proteomes" id="UP001166585">
    <property type="component" value="Unassembled WGS sequence"/>
</dbReference>
<evidence type="ECO:0000256" key="6">
    <source>
        <dbReference type="RuleBase" id="RU361140"/>
    </source>
</evidence>
<evidence type="ECO:0000256" key="2">
    <source>
        <dbReference type="ARBA" id="ARBA00012865"/>
    </source>
</evidence>